<accession>A0A8E1VV36</accession>
<organism evidence="2 3">
    <name type="scientific">Amycolatopsis echigonensis</name>
    <dbReference type="NCBI Taxonomy" id="2576905"/>
    <lineage>
        <taxon>Bacteria</taxon>
        <taxon>Bacillati</taxon>
        <taxon>Actinomycetota</taxon>
        <taxon>Actinomycetes</taxon>
        <taxon>Pseudonocardiales</taxon>
        <taxon>Pseudonocardiaceae</taxon>
        <taxon>Amycolatopsis</taxon>
    </lineage>
</organism>
<feature type="region of interest" description="Disordered" evidence="1">
    <location>
        <begin position="48"/>
        <end position="69"/>
    </location>
</feature>
<dbReference type="RefSeq" id="WP_183123249.1">
    <property type="nucleotide sequence ID" value="NZ_JACJHR010000006.1"/>
</dbReference>
<dbReference type="AlphaFoldDB" id="A0A8E1VV36"/>
<name>A0A8E1VV36_9PSEU</name>
<reference evidence="2 3" key="1">
    <citation type="submission" date="2020-08" db="EMBL/GenBank/DDBJ databases">
        <title>Amycolatopsis echigonensis JCM 21831.</title>
        <authorList>
            <person name="Tedsree N."/>
            <person name="Kuncharoen N."/>
            <person name="Likhitwitayawuid K."/>
            <person name="Tanasupawat S."/>
        </authorList>
    </citation>
    <scope>NUCLEOTIDE SEQUENCE [LARGE SCALE GENOMIC DNA]</scope>
    <source>
        <strain evidence="2 3">JCM 21831</strain>
    </source>
</reference>
<protein>
    <submittedName>
        <fullName evidence="2">Uncharacterized protein</fullName>
    </submittedName>
</protein>
<feature type="compositionally biased region" description="Polar residues" evidence="1">
    <location>
        <begin position="52"/>
        <end position="62"/>
    </location>
</feature>
<evidence type="ECO:0000313" key="2">
    <source>
        <dbReference type="EMBL" id="MBB2498756.1"/>
    </source>
</evidence>
<comment type="caution">
    <text evidence="2">The sequence shown here is derived from an EMBL/GenBank/DDBJ whole genome shotgun (WGS) entry which is preliminary data.</text>
</comment>
<evidence type="ECO:0000256" key="1">
    <source>
        <dbReference type="SAM" id="MobiDB-lite"/>
    </source>
</evidence>
<gene>
    <name evidence="2" type="ORF">H5411_06360</name>
</gene>
<proteinExistence type="predicted"/>
<dbReference type="EMBL" id="JACJHR010000006">
    <property type="protein sequence ID" value="MBB2498756.1"/>
    <property type="molecule type" value="Genomic_DNA"/>
</dbReference>
<evidence type="ECO:0000313" key="3">
    <source>
        <dbReference type="Proteomes" id="UP000550260"/>
    </source>
</evidence>
<sequence>MRGDLETDPLRLAERTEQVRSVRLIALPVGAKGNRVFLRPELSAADRHTRAAASSQISTTAKSGGDGAARRRLDEAKIRRFQDAIAAGIAPAAVVESINRAQADRAVVQAELASVGEPAGLSEAEVYAMVDSLGDNGAALADSEPGKLAQLYRDLALDLRFDHEKEAVDPTASPRVNNVCVRGRSCSLTTTLAPRSSGNL</sequence>
<dbReference type="Proteomes" id="UP000550260">
    <property type="component" value="Unassembled WGS sequence"/>
</dbReference>